<dbReference type="Proteomes" id="UP000007800">
    <property type="component" value="Unassembled WGS sequence"/>
</dbReference>
<gene>
    <name evidence="9" type="ORF">Pmar_PMAR012456</name>
</gene>
<evidence type="ECO:0000256" key="4">
    <source>
        <dbReference type="ARBA" id="ARBA00022617"/>
    </source>
</evidence>
<dbReference type="Gene3D" id="1.10.490.10">
    <property type="entry name" value="Globins"/>
    <property type="match status" value="6"/>
</dbReference>
<comment type="cofactor">
    <cofactor evidence="1">
        <name>heme</name>
        <dbReference type="ChEBI" id="CHEBI:30413"/>
    </cofactor>
</comment>
<dbReference type="PANTHER" id="PTHR47366">
    <property type="entry name" value="TWO-ON-TWO HEMOGLOBIN-3"/>
    <property type="match status" value="1"/>
</dbReference>
<evidence type="ECO:0000256" key="8">
    <source>
        <dbReference type="SAM" id="Coils"/>
    </source>
</evidence>
<dbReference type="GO" id="GO:0005344">
    <property type="term" value="F:oxygen carrier activity"/>
    <property type="evidence" value="ECO:0007669"/>
    <property type="project" value="InterPro"/>
</dbReference>
<comment type="similarity">
    <text evidence="2">Belongs to the truncated hemoglobin family. Group I subfamily.</text>
</comment>
<dbReference type="CDD" id="cd00454">
    <property type="entry name" value="TrHb1_N"/>
    <property type="match status" value="6"/>
</dbReference>
<evidence type="ECO:0000256" key="6">
    <source>
        <dbReference type="ARBA" id="ARBA00023004"/>
    </source>
</evidence>
<dbReference type="Pfam" id="PF01152">
    <property type="entry name" value="Bac_globin"/>
    <property type="match status" value="6"/>
</dbReference>
<reference evidence="9 10" key="1">
    <citation type="submission" date="2008-07" db="EMBL/GenBank/DDBJ databases">
        <authorList>
            <person name="El-Sayed N."/>
            <person name="Caler E."/>
            <person name="Inman J."/>
            <person name="Amedeo P."/>
            <person name="Hass B."/>
            <person name="Wortman J."/>
        </authorList>
    </citation>
    <scope>NUCLEOTIDE SEQUENCE [LARGE SCALE GENOMIC DNA]</scope>
    <source>
        <strain evidence="10">ATCC 50983 / TXsc</strain>
    </source>
</reference>
<keyword evidence="6" id="KW-0408">Iron</keyword>
<evidence type="ECO:0000256" key="7">
    <source>
        <dbReference type="ARBA" id="ARBA00034496"/>
    </source>
</evidence>
<dbReference type="GO" id="GO:0046872">
    <property type="term" value="F:metal ion binding"/>
    <property type="evidence" value="ECO:0007669"/>
    <property type="project" value="UniProtKB-KW"/>
</dbReference>
<dbReference type="InterPro" id="IPR012292">
    <property type="entry name" value="Globin/Proto"/>
</dbReference>
<keyword evidence="3" id="KW-0813">Transport</keyword>
<evidence type="ECO:0000256" key="3">
    <source>
        <dbReference type="ARBA" id="ARBA00022448"/>
    </source>
</evidence>
<dbReference type="AlphaFoldDB" id="C5K7E0"/>
<dbReference type="PROSITE" id="PS01213">
    <property type="entry name" value="GLOBIN_FAM_2"/>
    <property type="match status" value="1"/>
</dbReference>
<sequence length="944" mass="106976">MQSDEGGREKLHVGWDIEKMTESIATTHQKIQNLKTGITAVVGGLRQIRLAVSLALPPSGEKLHLFESKVYAGDRSSSEFRRIDAEVARRRLEQLRKEIADYKAQVYELTETEENKKHLRGGLRRRTVVDDKTKPLFERLGGVTDIESAVDLVYDRALTDTRTRAHFEKAQKKMGQIRERMQTFVLSYTGGPANYGEEDLKPVHYHMNILDFHFDAMLEHFNAALLEMGAHPEAIAEFIQLLGRIRKYITTGSTVRMSMARKAAEQRRDETFLSLGESAGIARIMNRTYDIVQVDDRLRNFFKGRDMDALKEQQTLYMCELLGGPRMFDGSRSMSEIHEGLKINDYLFDCFIMDADRALHSLNVSEELHDIFISMMEEQRKYVVQGHNKKDTQKLVDGKTILERIGGEMNVEAVVETMYFGAERDPRIKFFFFMDKDKLATVKRKVTEFLCGAIGDRSTIDINIVRAVHYPMNIGDHQFDALVENLSTSMELMEVEHDVREDVLGVVNHLRGDITAGATSRLEIARRKTESAGTDGLYKTLGADSGIARFVDELYSICLVDERIKMFFQGSKLEAVKAAQTVYMQQLLGGAVEYTGRELRRIHQTLLIQDWQFDAFLDNAHKALAALGLARLPLKRPLMEPSDVNRQFDVKQMIKDAHKKPLYERIGGEVTVARLCESMYAAALEDDRLRFFFEKNKAKVQSIKKKMTQFICGAIGGASTYDVADLRPAHYSMNIASHHFDTMLSIIKEILTVELELSKADVREVLKAMQPVRGDIINGFTVRSEIARKSTEDGLDQMFLRLGEADGIARVVNSLFSILGTDARIKRFFKAEKREQLKQGVTVFLVDRFGGPKDYEGRDLAVAHEGLGISDYHFDAFVSDFLRALSGSGVEDTVVDELVVTLEPLRSEVLGRRDEINAVVVKNGHTLFERLGGDEQLETLTDVL</sequence>
<evidence type="ECO:0000256" key="5">
    <source>
        <dbReference type="ARBA" id="ARBA00022723"/>
    </source>
</evidence>
<dbReference type="RefSeq" id="XP_002787679.1">
    <property type="nucleotide sequence ID" value="XM_002787633.1"/>
</dbReference>
<dbReference type="OrthoDB" id="2155372at2759"/>
<dbReference type="InterPro" id="IPR009050">
    <property type="entry name" value="Globin-like_sf"/>
</dbReference>
<protein>
    <submittedName>
        <fullName evidence="9">Uncharacterized protein</fullName>
    </submittedName>
</protein>
<dbReference type="InterPro" id="IPR044203">
    <property type="entry name" value="GlbO/GLB3-like"/>
</dbReference>
<comment type="similarity">
    <text evidence="7">Belongs to the truncated hemoglobin family. Group II subfamily.</text>
</comment>
<accession>C5K7E0</accession>
<dbReference type="InterPro" id="IPR019795">
    <property type="entry name" value="Globin_bac-like_CS"/>
</dbReference>
<dbReference type="EMBL" id="GG671079">
    <property type="protein sequence ID" value="EER19475.1"/>
    <property type="molecule type" value="Genomic_DNA"/>
</dbReference>
<dbReference type="InterPro" id="IPR001486">
    <property type="entry name" value="Hemoglobin_trunc"/>
</dbReference>
<evidence type="ECO:0000313" key="10">
    <source>
        <dbReference type="Proteomes" id="UP000007800"/>
    </source>
</evidence>
<dbReference type="InParanoid" id="C5K7E0"/>
<dbReference type="GO" id="GO:0019825">
    <property type="term" value="F:oxygen binding"/>
    <property type="evidence" value="ECO:0007669"/>
    <property type="project" value="InterPro"/>
</dbReference>
<name>C5K7E0_PERM5</name>
<keyword evidence="4" id="KW-0349">Heme</keyword>
<evidence type="ECO:0000256" key="1">
    <source>
        <dbReference type="ARBA" id="ARBA00001971"/>
    </source>
</evidence>
<dbReference type="SUPFAM" id="SSF46458">
    <property type="entry name" value="Globin-like"/>
    <property type="match status" value="6"/>
</dbReference>
<dbReference type="GeneID" id="9039736"/>
<dbReference type="OMA" id="DDNTIDA"/>
<evidence type="ECO:0000256" key="2">
    <source>
        <dbReference type="ARBA" id="ARBA00009660"/>
    </source>
</evidence>
<feature type="coiled-coil region" evidence="8">
    <location>
        <begin position="85"/>
        <end position="112"/>
    </location>
</feature>
<keyword evidence="5" id="KW-0479">Metal-binding</keyword>
<proteinExistence type="inferred from homology"/>
<evidence type="ECO:0000313" key="9">
    <source>
        <dbReference type="EMBL" id="EER19475.1"/>
    </source>
</evidence>
<dbReference type="GO" id="GO:0020037">
    <property type="term" value="F:heme binding"/>
    <property type="evidence" value="ECO:0007669"/>
    <property type="project" value="InterPro"/>
</dbReference>
<keyword evidence="10" id="KW-1185">Reference proteome</keyword>
<organism evidence="10">
    <name type="scientific">Perkinsus marinus (strain ATCC 50983 / TXsc)</name>
    <dbReference type="NCBI Taxonomy" id="423536"/>
    <lineage>
        <taxon>Eukaryota</taxon>
        <taxon>Sar</taxon>
        <taxon>Alveolata</taxon>
        <taxon>Perkinsozoa</taxon>
        <taxon>Perkinsea</taxon>
        <taxon>Perkinsida</taxon>
        <taxon>Perkinsidae</taxon>
        <taxon>Perkinsus</taxon>
    </lineage>
</organism>
<keyword evidence="8" id="KW-0175">Coiled coil</keyword>